<dbReference type="FunFam" id="1.20.1070.10:FF:000013">
    <property type="entry name" value="Olfactory receptor"/>
    <property type="match status" value="1"/>
</dbReference>
<reference evidence="15" key="1">
    <citation type="submission" date="2019-03" db="UniProtKB">
        <authorList>
            <consortium name="Ensembl"/>
        </authorList>
    </citation>
    <scope>IDENTIFICATION</scope>
</reference>
<feature type="transmembrane region" description="Helical" evidence="13">
    <location>
        <begin position="204"/>
        <end position="233"/>
    </location>
</feature>
<keyword evidence="5 12" id="KW-0812">Transmembrane</keyword>
<keyword evidence="3 13" id="KW-1003">Cell membrane</keyword>
<dbReference type="AlphaFoldDB" id="A0A452UJK8"/>
<dbReference type="InterPro" id="IPR047132">
    <property type="entry name" value="Olfact_rcpt_6C-like"/>
</dbReference>
<protein>
    <recommendedName>
        <fullName evidence="13">Olfactory receptor</fullName>
    </recommendedName>
</protein>
<keyword evidence="10 12" id="KW-0675">Receptor</keyword>
<evidence type="ECO:0000256" key="7">
    <source>
        <dbReference type="ARBA" id="ARBA00022989"/>
    </source>
</evidence>
<evidence type="ECO:0000256" key="1">
    <source>
        <dbReference type="ARBA" id="ARBA00003929"/>
    </source>
</evidence>
<comment type="function">
    <text evidence="1">Putative odorant or sperm cell receptor.</text>
</comment>
<dbReference type="GeneTree" id="ENSGT01140000282511"/>
<dbReference type="GO" id="GO:0004930">
    <property type="term" value="F:G protein-coupled receptor activity"/>
    <property type="evidence" value="ECO:0007669"/>
    <property type="project" value="UniProtKB-KW"/>
</dbReference>
<keyword evidence="9 13" id="KW-0472">Membrane</keyword>
<keyword evidence="7 13" id="KW-1133">Transmembrane helix</keyword>
<organism evidence="15">
    <name type="scientific">Ursus maritimus</name>
    <name type="common">Polar bear</name>
    <name type="synonym">Thalarctos maritimus</name>
    <dbReference type="NCBI Taxonomy" id="29073"/>
    <lineage>
        <taxon>Eukaryota</taxon>
        <taxon>Metazoa</taxon>
        <taxon>Chordata</taxon>
        <taxon>Craniata</taxon>
        <taxon>Vertebrata</taxon>
        <taxon>Euteleostomi</taxon>
        <taxon>Mammalia</taxon>
        <taxon>Eutheria</taxon>
        <taxon>Laurasiatheria</taxon>
        <taxon>Carnivora</taxon>
        <taxon>Caniformia</taxon>
        <taxon>Ursidae</taxon>
        <taxon>Ursus</taxon>
    </lineage>
</organism>
<comment type="similarity">
    <text evidence="12">Belongs to the G-protein coupled receptor 1 family.</text>
</comment>
<dbReference type="InterPro" id="IPR000725">
    <property type="entry name" value="Olfact_rcpt"/>
</dbReference>
<evidence type="ECO:0000259" key="14">
    <source>
        <dbReference type="PROSITE" id="PS50262"/>
    </source>
</evidence>
<evidence type="ECO:0000256" key="13">
    <source>
        <dbReference type="RuleBase" id="RU363047"/>
    </source>
</evidence>
<feature type="domain" description="G-protein coupled receptors family 1 profile" evidence="14">
    <location>
        <begin position="48"/>
        <end position="291"/>
    </location>
</feature>
<evidence type="ECO:0000256" key="5">
    <source>
        <dbReference type="ARBA" id="ARBA00022692"/>
    </source>
</evidence>
<dbReference type="Pfam" id="PF00001">
    <property type="entry name" value="7tm_1"/>
    <property type="match status" value="1"/>
</dbReference>
<evidence type="ECO:0000256" key="3">
    <source>
        <dbReference type="ARBA" id="ARBA00022475"/>
    </source>
</evidence>
<dbReference type="GO" id="GO:0004984">
    <property type="term" value="F:olfactory receptor activity"/>
    <property type="evidence" value="ECO:0007669"/>
    <property type="project" value="InterPro"/>
</dbReference>
<keyword evidence="4 13" id="KW-0716">Sensory transduction</keyword>
<proteinExistence type="inferred from homology"/>
<feature type="transmembrane region" description="Helical" evidence="13">
    <location>
        <begin position="108"/>
        <end position="127"/>
    </location>
</feature>
<feature type="transmembrane region" description="Helical" evidence="13">
    <location>
        <begin position="32"/>
        <end position="57"/>
    </location>
</feature>
<dbReference type="OMA" id="RIPSMSQ"/>
<evidence type="ECO:0000256" key="12">
    <source>
        <dbReference type="RuleBase" id="RU000688"/>
    </source>
</evidence>
<dbReference type="Ensembl" id="ENSUMAT00000024983.1">
    <property type="protein sequence ID" value="ENSUMAP00000021092.1"/>
    <property type="gene ID" value="ENSUMAG00000015414.1"/>
</dbReference>
<evidence type="ECO:0000256" key="4">
    <source>
        <dbReference type="ARBA" id="ARBA00022606"/>
    </source>
</evidence>
<dbReference type="PROSITE" id="PS50262">
    <property type="entry name" value="G_PROTEIN_RECEP_F1_2"/>
    <property type="match status" value="1"/>
</dbReference>
<evidence type="ECO:0000256" key="11">
    <source>
        <dbReference type="ARBA" id="ARBA00023224"/>
    </source>
</evidence>
<evidence type="ECO:0000256" key="9">
    <source>
        <dbReference type="ARBA" id="ARBA00023136"/>
    </source>
</evidence>
<evidence type="ECO:0000256" key="2">
    <source>
        <dbReference type="ARBA" id="ARBA00004651"/>
    </source>
</evidence>
<evidence type="ECO:0000256" key="8">
    <source>
        <dbReference type="ARBA" id="ARBA00023040"/>
    </source>
</evidence>
<feature type="transmembrane region" description="Helical" evidence="13">
    <location>
        <begin position="69"/>
        <end position="88"/>
    </location>
</feature>
<comment type="subcellular location">
    <subcellularLocation>
        <location evidence="2 13">Cell membrane</location>
        <topology evidence="2 13">Multi-pass membrane protein</topology>
    </subcellularLocation>
</comment>
<keyword evidence="8 12" id="KW-0297">G-protein coupled receptor</keyword>
<dbReference type="PRINTS" id="PR00237">
    <property type="entry name" value="GPCRRHODOPSN"/>
</dbReference>
<dbReference type="GO" id="GO:0005886">
    <property type="term" value="C:plasma membrane"/>
    <property type="evidence" value="ECO:0007669"/>
    <property type="project" value="UniProtKB-SubCell"/>
</dbReference>
<dbReference type="PRINTS" id="PR00245">
    <property type="entry name" value="OLFACTORYR"/>
</dbReference>
<dbReference type="PROSITE" id="PS00237">
    <property type="entry name" value="G_PROTEIN_RECEP_F1_1"/>
    <property type="match status" value="1"/>
</dbReference>
<dbReference type="InterPro" id="IPR017452">
    <property type="entry name" value="GPCR_Rhodpsn_7TM"/>
</dbReference>
<evidence type="ECO:0000313" key="15">
    <source>
        <dbReference type="Ensembl" id="ENSUMAP00000021092"/>
    </source>
</evidence>
<dbReference type="Gene3D" id="1.20.1070.10">
    <property type="entry name" value="Rhodopsin 7-helix transmembrane proteins"/>
    <property type="match status" value="1"/>
</dbReference>
<feature type="transmembrane region" description="Helical" evidence="13">
    <location>
        <begin position="148"/>
        <end position="171"/>
    </location>
</feature>
<dbReference type="PANTHER" id="PTHR26454:SF79">
    <property type="entry name" value="OLFACTORY RECEPTOR 6C75"/>
    <property type="match status" value="1"/>
</dbReference>
<accession>A0A452UJK8</accession>
<evidence type="ECO:0000256" key="6">
    <source>
        <dbReference type="ARBA" id="ARBA00022725"/>
    </source>
</evidence>
<dbReference type="SUPFAM" id="SSF81321">
    <property type="entry name" value="Family A G protein-coupled receptor-like"/>
    <property type="match status" value="1"/>
</dbReference>
<dbReference type="InterPro" id="IPR000276">
    <property type="entry name" value="GPCR_Rhodpsn"/>
</dbReference>
<dbReference type="PANTHER" id="PTHR26454">
    <property type="entry name" value="OLFACTORY RECEPTOR"/>
    <property type="match status" value="1"/>
</dbReference>
<keyword evidence="11 12" id="KW-0807">Transducer</keyword>
<sequence length="291" mass="33430">KPLEMTLKIMRNHTAVTEFILLGLTDDPQWQVVLSIFLLVTYMLSVTGNLIIITLTLSDPHLQTPMYFFLRNFSFLEISFTSVCIPRFLVTIMTKDRTITHNGCVTQLFFFIFLGVTEFYLLAAMSYDRYVAICKPLHYMTIMSSRACILLVFSSWLTGFLVIFPPVILLLQLDFCASNIIDHFICDSSPILQLSCTNTRFLELMAFFLAVVTLMVTLTLVILFYTYIIWTILRIPSMPSARERVTLNKGVAVLNTSVSPLLNPFIYTLRNQQVKQAFKNMVRRMAFSSNK</sequence>
<name>A0A452UJK8_URSMA</name>
<evidence type="ECO:0000256" key="10">
    <source>
        <dbReference type="ARBA" id="ARBA00023170"/>
    </source>
</evidence>
<keyword evidence="6 13" id="KW-0552">Olfaction</keyword>